<keyword evidence="1 4" id="KW-0732">Signal</keyword>
<dbReference type="InterPro" id="IPR018143">
    <property type="entry name" value="Folate_rcpt-like"/>
</dbReference>
<accession>A0A1W2WEP6</accession>
<dbReference type="Pfam" id="PF03024">
    <property type="entry name" value="Folate_rec"/>
    <property type="match status" value="1"/>
</dbReference>
<dbReference type="STRING" id="7719.ENSCINP00000022042"/>
<evidence type="ECO:0000313" key="7">
    <source>
        <dbReference type="Proteomes" id="UP000008144"/>
    </source>
</evidence>
<name>F6TB36_CIOIN</name>
<dbReference type="HOGENOM" id="CLU_1156040_0_0_1"/>
<proteinExistence type="predicted"/>
<feature type="compositionally biased region" description="Basic residues" evidence="3">
    <location>
        <begin position="73"/>
        <end position="90"/>
    </location>
</feature>
<dbReference type="OrthoDB" id="10439687at2759"/>
<reference evidence="6" key="4">
    <citation type="submission" date="2025-09" db="UniProtKB">
        <authorList>
            <consortium name="Ensembl"/>
        </authorList>
    </citation>
    <scope>IDENTIFICATION</scope>
</reference>
<dbReference type="AlphaFoldDB" id="F6TB36"/>
<evidence type="ECO:0000256" key="1">
    <source>
        <dbReference type="ARBA" id="ARBA00022729"/>
    </source>
</evidence>
<gene>
    <name evidence="6" type="primary">LOC100178138</name>
</gene>
<evidence type="ECO:0000256" key="4">
    <source>
        <dbReference type="SAM" id="SignalP"/>
    </source>
</evidence>
<dbReference type="Ensembl" id="ENSCINT00000022288.2">
    <property type="protein sequence ID" value="ENSCINP00000022042.2"/>
    <property type="gene ID" value="ENSCING00000011570.2"/>
</dbReference>
<feature type="compositionally biased region" description="Basic residues" evidence="3">
    <location>
        <begin position="26"/>
        <end position="36"/>
    </location>
</feature>
<dbReference type="Proteomes" id="UP000008144">
    <property type="component" value="Chromosome 2"/>
</dbReference>
<keyword evidence="2" id="KW-1015">Disulfide bond</keyword>
<dbReference type="PANTHER" id="PTHR19328:SF27">
    <property type="entry name" value="HEDGEHOG-INTERACTING PROTEIN"/>
    <property type="match status" value="1"/>
</dbReference>
<dbReference type="EMBL" id="EAAA01001403">
    <property type="status" value="NOT_ANNOTATED_CDS"/>
    <property type="molecule type" value="Genomic_DNA"/>
</dbReference>
<evidence type="ECO:0000313" key="6">
    <source>
        <dbReference type="Ensembl" id="ENSCINP00000022042.2"/>
    </source>
</evidence>
<dbReference type="RefSeq" id="XP_002127824.1">
    <property type="nucleotide sequence ID" value="XM_002127788.4"/>
</dbReference>
<reference evidence="6" key="2">
    <citation type="journal article" date="2008" name="Genome Biol.">
        <title>Improved genome assembly and evidence-based global gene model set for the chordate Ciona intestinalis: new insight into intron and operon populations.</title>
        <authorList>
            <person name="Satou Y."/>
            <person name="Mineta K."/>
            <person name="Ogasawara M."/>
            <person name="Sasakura Y."/>
            <person name="Shoguchi E."/>
            <person name="Ueno K."/>
            <person name="Yamada L."/>
            <person name="Matsumoto J."/>
            <person name="Wasserscheid J."/>
            <person name="Dewar K."/>
            <person name="Wiley G.B."/>
            <person name="Macmil S.L."/>
            <person name="Roe B.A."/>
            <person name="Zeller R.W."/>
            <person name="Hastings K.E."/>
            <person name="Lemaire P."/>
            <person name="Lindquist E."/>
            <person name="Endo T."/>
            <person name="Hotta K."/>
            <person name="Inaba K."/>
        </authorList>
    </citation>
    <scope>NUCLEOTIDE SEQUENCE [LARGE SCALE GENOMIC DNA]</scope>
    <source>
        <strain evidence="6">wild type</strain>
    </source>
</reference>
<feature type="region of interest" description="Disordered" evidence="3">
    <location>
        <begin position="26"/>
        <end position="90"/>
    </location>
</feature>
<protein>
    <submittedName>
        <fullName evidence="6">Hedgehog-interacting protein-like</fullName>
    </submittedName>
</protein>
<feature type="compositionally biased region" description="Polar residues" evidence="3">
    <location>
        <begin position="39"/>
        <end position="52"/>
    </location>
</feature>
<accession>F6TB36</accession>
<reference evidence="7" key="1">
    <citation type="journal article" date="2002" name="Science">
        <title>The draft genome of Ciona intestinalis: insights into chordate and vertebrate origins.</title>
        <authorList>
            <person name="Dehal P."/>
            <person name="Satou Y."/>
            <person name="Campbell R.K."/>
            <person name="Chapman J."/>
            <person name="Degnan B."/>
            <person name="De Tomaso A."/>
            <person name="Davidson B."/>
            <person name="Di Gregorio A."/>
            <person name="Gelpke M."/>
            <person name="Goodstein D.M."/>
            <person name="Harafuji N."/>
            <person name="Hastings K.E."/>
            <person name="Ho I."/>
            <person name="Hotta K."/>
            <person name="Huang W."/>
            <person name="Kawashima T."/>
            <person name="Lemaire P."/>
            <person name="Martinez D."/>
            <person name="Meinertzhagen I.A."/>
            <person name="Necula S."/>
            <person name="Nonaka M."/>
            <person name="Putnam N."/>
            <person name="Rash S."/>
            <person name="Saiga H."/>
            <person name="Satake M."/>
            <person name="Terry A."/>
            <person name="Yamada L."/>
            <person name="Wang H.G."/>
            <person name="Awazu S."/>
            <person name="Azumi K."/>
            <person name="Boore J."/>
            <person name="Branno M."/>
            <person name="Chin-Bow S."/>
            <person name="DeSantis R."/>
            <person name="Doyle S."/>
            <person name="Francino P."/>
            <person name="Keys D.N."/>
            <person name="Haga S."/>
            <person name="Hayashi H."/>
            <person name="Hino K."/>
            <person name="Imai K.S."/>
            <person name="Inaba K."/>
            <person name="Kano S."/>
            <person name="Kobayashi K."/>
            <person name="Kobayashi M."/>
            <person name="Lee B.I."/>
            <person name="Makabe K.W."/>
            <person name="Manohar C."/>
            <person name="Matassi G."/>
            <person name="Medina M."/>
            <person name="Mochizuki Y."/>
            <person name="Mount S."/>
            <person name="Morishita T."/>
            <person name="Miura S."/>
            <person name="Nakayama A."/>
            <person name="Nishizaka S."/>
            <person name="Nomoto H."/>
            <person name="Ohta F."/>
            <person name="Oishi K."/>
            <person name="Rigoutsos I."/>
            <person name="Sano M."/>
            <person name="Sasaki A."/>
            <person name="Sasakura Y."/>
            <person name="Shoguchi E."/>
            <person name="Shin-i T."/>
            <person name="Spagnuolo A."/>
            <person name="Stainier D."/>
            <person name="Suzuki M.M."/>
            <person name="Tassy O."/>
            <person name="Takatori N."/>
            <person name="Tokuoka M."/>
            <person name="Yagi K."/>
            <person name="Yoshizaki F."/>
            <person name="Wada S."/>
            <person name="Zhang C."/>
            <person name="Hyatt P.D."/>
            <person name="Larimer F."/>
            <person name="Detter C."/>
            <person name="Doggett N."/>
            <person name="Glavina T."/>
            <person name="Hawkins T."/>
            <person name="Richardson P."/>
            <person name="Lucas S."/>
            <person name="Kohara Y."/>
            <person name="Levine M."/>
            <person name="Satoh N."/>
            <person name="Rokhsar D.S."/>
        </authorList>
    </citation>
    <scope>NUCLEOTIDE SEQUENCE [LARGE SCALE GENOMIC DNA]</scope>
</reference>
<dbReference type="GeneTree" id="ENSGT00940000172823"/>
<feature type="chain" id="PRO_5014090140" evidence="4">
    <location>
        <begin position="24"/>
        <end position="240"/>
    </location>
</feature>
<dbReference type="KEGG" id="cin:100178138"/>
<feature type="domain" description="Folate receptor-like" evidence="5">
    <location>
        <begin position="101"/>
        <end position="209"/>
    </location>
</feature>
<dbReference type="PANTHER" id="PTHR19328">
    <property type="entry name" value="HEDGEHOG-INTERACTING PROTEIN"/>
    <property type="match status" value="1"/>
</dbReference>
<keyword evidence="7" id="KW-1185">Reference proteome</keyword>
<evidence type="ECO:0000259" key="5">
    <source>
        <dbReference type="Pfam" id="PF03024"/>
    </source>
</evidence>
<organism evidence="6 7">
    <name type="scientific">Ciona intestinalis</name>
    <name type="common">Transparent sea squirt</name>
    <name type="synonym">Ascidia intestinalis</name>
    <dbReference type="NCBI Taxonomy" id="7719"/>
    <lineage>
        <taxon>Eukaryota</taxon>
        <taxon>Metazoa</taxon>
        <taxon>Chordata</taxon>
        <taxon>Tunicata</taxon>
        <taxon>Ascidiacea</taxon>
        <taxon>Phlebobranchia</taxon>
        <taxon>Cionidae</taxon>
        <taxon>Ciona</taxon>
    </lineage>
</organism>
<sequence>MSAMQVVVLSLLLICLLTVIVSGSKVRNRHQQRHKNRSNDVGRTNSTTPNLDRSSEEFDVTASDVRNAGSTFTKKRHRKVKRKKLNKKEARHRASESAWHYCADGKYPQEVKLSTENHGVMCGKEYPTLSCCSQHDLTMELFGARLVENIPEVNCAKLLMKLRCAHCSPRSWWLFHAPDKMTPPHKRMVPILCPKFCRQFHQACRETVAGLQMENYCDYHTTDEEGPCFPDYEVRRGTID</sequence>
<evidence type="ECO:0000256" key="3">
    <source>
        <dbReference type="SAM" id="MobiDB-lite"/>
    </source>
</evidence>
<feature type="signal peptide" evidence="4">
    <location>
        <begin position="1"/>
        <end position="23"/>
    </location>
</feature>
<dbReference type="InParanoid" id="F6TB36"/>
<evidence type="ECO:0000256" key="2">
    <source>
        <dbReference type="ARBA" id="ARBA00023157"/>
    </source>
</evidence>
<reference evidence="6" key="3">
    <citation type="submission" date="2025-08" db="UniProtKB">
        <authorList>
            <consortium name="Ensembl"/>
        </authorList>
    </citation>
    <scope>IDENTIFICATION</scope>
</reference>
<dbReference type="GeneID" id="100178138"/>